<evidence type="ECO:0000256" key="1">
    <source>
        <dbReference type="SAM" id="MobiDB-lite"/>
    </source>
</evidence>
<feature type="compositionally biased region" description="Pro residues" evidence="1">
    <location>
        <begin position="352"/>
        <end position="362"/>
    </location>
</feature>
<feature type="region of interest" description="Disordered" evidence="1">
    <location>
        <begin position="584"/>
        <end position="605"/>
    </location>
</feature>
<name>A0A4Y7QEA2_9AGAM</name>
<evidence type="ECO:0000259" key="2">
    <source>
        <dbReference type="PROSITE" id="PS51011"/>
    </source>
</evidence>
<dbReference type="EMBL" id="ML170163">
    <property type="protein sequence ID" value="TDL25528.1"/>
    <property type="molecule type" value="Genomic_DNA"/>
</dbReference>
<dbReference type="SUPFAM" id="SSF46774">
    <property type="entry name" value="ARID-like"/>
    <property type="match status" value="1"/>
</dbReference>
<protein>
    <recommendedName>
        <fullName evidence="2">ARID domain-containing protein</fullName>
    </recommendedName>
</protein>
<feature type="region of interest" description="Disordered" evidence="1">
    <location>
        <begin position="545"/>
        <end position="572"/>
    </location>
</feature>
<feature type="non-terminal residue" evidence="3">
    <location>
        <position position="1"/>
    </location>
</feature>
<evidence type="ECO:0000313" key="3">
    <source>
        <dbReference type="EMBL" id="TDL25528.1"/>
    </source>
</evidence>
<dbReference type="CDD" id="cd16100">
    <property type="entry name" value="ARID"/>
    <property type="match status" value="1"/>
</dbReference>
<dbReference type="Proteomes" id="UP000294933">
    <property type="component" value="Unassembled WGS sequence"/>
</dbReference>
<dbReference type="SMART" id="SM01014">
    <property type="entry name" value="ARID"/>
    <property type="match status" value="1"/>
</dbReference>
<sequence length="623" mass="69250">QQFAQQQHLQAQRPQVGQQIAGVKNPEYQQQHQSRGGGEGVVQQRMDQMADFLRSQDFSQQVHGMPAPGQIPQGLPSGPTQQQMLQAMMNQRQNQSLHPSQMPAGPSGLQQQQLQQMAQAGRMNFSNPTAPPMMDSKRFFNNLKVWLQRSGTPVDARLLTVDNRSIDLHQLHREVMLLGGGQAVSHRDLWPDVAAKLGWTSFPSNGNEPVRSAPQAAAHVNNVYNMYLSGFEAYYVQAFMQNRNREDHQNVAPPAGPPRSPSTPQAPNGINPSFPSQQRLLQYAELSADEIRNRGESEHVVQQVEANRGVLQRQVLQQQALRSMNAQGTQFSAPNAMQQLMQSNGSQSFGTPQPPQIAPQGPPQTLMNQITGQQGGHEGLHNPNGAVGMPRPVSQLGGVQVQGLSNNLGQRQVYSRPSPEQFFASERYIQAMKAEFNANRTLQQLQPKHLPDHERNEFNKMLEMLWRGTEQIDQWMPLYHAVFQDQIRTQRLIQIIITTNHQRQLLSSGQPNYVLDLATVKRLFGMVQAAWEKFVSAVRTFPEAQGNNMPGGTPGAGPLEPTGPPLSQHWTTACADCPVTPHHRFDTPPVGQPTTQEVISQQTPPSEVNIVHDLPSRLSALTL</sequence>
<feature type="domain" description="ARID" evidence="2">
    <location>
        <begin position="133"/>
        <end position="236"/>
    </location>
</feature>
<dbReference type="InterPro" id="IPR036431">
    <property type="entry name" value="ARID_dom_sf"/>
</dbReference>
<feature type="compositionally biased region" description="Polar residues" evidence="1">
    <location>
        <begin position="592"/>
        <end position="605"/>
    </location>
</feature>
<dbReference type="AlphaFoldDB" id="A0A4Y7QEA2"/>
<dbReference type="VEuPathDB" id="FungiDB:BD410DRAFT_784531"/>
<evidence type="ECO:0000313" key="4">
    <source>
        <dbReference type="Proteomes" id="UP000294933"/>
    </source>
</evidence>
<dbReference type="OrthoDB" id="1938591at2759"/>
<proteinExistence type="predicted"/>
<dbReference type="SMART" id="SM00501">
    <property type="entry name" value="BRIGHT"/>
    <property type="match status" value="1"/>
</dbReference>
<keyword evidence="4" id="KW-1185">Reference proteome</keyword>
<feature type="region of interest" description="Disordered" evidence="1">
    <location>
        <begin position="1"/>
        <end position="41"/>
    </location>
</feature>
<dbReference type="GO" id="GO:0003677">
    <property type="term" value="F:DNA binding"/>
    <property type="evidence" value="ECO:0007669"/>
    <property type="project" value="InterPro"/>
</dbReference>
<reference evidence="3 4" key="1">
    <citation type="submission" date="2018-06" db="EMBL/GenBank/DDBJ databases">
        <title>A transcriptomic atlas of mushroom development highlights an independent origin of complex multicellularity.</title>
        <authorList>
            <consortium name="DOE Joint Genome Institute"/>
            <person name="Krizsan K."/>
            <person name="Almasi E."/>
            <person name="Merenyi Z."/>
            <person name="Sahu N."/>
            <person name="Viragh M."/>
            <person name="Koszo T."/>
            <person name="Mondo S."/>
            <person name="Kiss B."/>
            <person name="Balint B."/>
            <person name="Kues U."/>
            <person name="Barry K."/>
            <person name="Hegedus J.C."/>
            <person name="Henrissat B."/>
            <person name="Johnson J."/>
            <person name="Lipzen A."/>
            <person name="Ohm R."/>
            <person name="Nagy I."/>
            <person name="Pangilinan J."/>
            <person name="Yan J."/>
            <person name="Xiong Y."/>
            <person name="Grigoriev I.V."/>
            <person name="Hibbett D.S."/>
            <person name="Nagy L.G."/>
        </authorList>
    </citation>
    <scope>NUCLEOTIDE SEQUENCE [LARGE SCALE GENOMIC DNA]</scope>
    <source>
        <strain evidence="3 4">SZMC22713</strain>
    </source>
</reference>
<feature type="compositionally biased region" description="Low complexity" evidence="1">
    <location>
        <begin position="1"/>
        <end position="15"/>
    </location>
</feature>
<dbReference type="Gene3D" id="1.10.150.60">
    <property type="entry name" value="ARID DNA-binding domain"/>
    <property type="match status" value="1"/>
</dbReference>
<feature type="region of interest" description="Disordered" evidence="1">
    <location>
        <begin position="343"/>
        <end position="386"/>
    </location>
</feature>
<gene>
    <name evidence="3" type="ORF">BD410DRAFT_784531</name>
</gene>
<feature type="compositionally biased region" description="Polar residues" evidence="1">
    <location>
        <begin position="265"/>
        <end position="275"/>
    </location>
</feature>
<dbReference type="PROSITE" id="PS51011">
    <property type="entry name" value="ARID"/>
    <property type="match status" value="1"/>
</dbReference>
<feature type="region of interest" description="Disordered" evidence="1">
    <location>
        <begin position="247"/>
        <end position="275"/>
    </location>
</feature>
<dbReference type="Pfam" id="PF01388">
    <property type="entry name" value="ARID"/>
    <property type="match status" value="1"/>
</dbReference>
<organism evidence="3 4">
    <name type="scientific">Rickenella mellea</name>
    <dbReference type="NCBI Taxonomy" id="50990"/>
    <lineage>
        <taxon>Eukaryota</taxon>
        <taxon>Fungi</taxon>
        <taxon>Dikarya</taxon>
        <taxon>Basidiomycota</taxon>
        <taxon>Agaricomycotina</taxon>
        <taxon>Agaricomycetes</taxon>
        <taxon>Hymenochaetales</taxon>
        <taxon>Rickenellaceae</taxon>
        <taxon>Rickenella</taxon>
    </lineage>
</organism>
<accession>A0A4Y7QEA2</accession>
<dbReference type="InterPro" id="IPR001606">
    <property type="entry name" value="ARID_dom"/>
</dbReference>